<comment type="caution">
    <text evidence="1">The sequence shown here is derived from an EMBL/GenBank/DDBJ whole genome shotgun (WGS) entry which is preliminary data.</text>
</comment>
<name>A0A0D2IZW7_9BACT</name>
<sequence>MKLTKLFIEFFQVNIFIGIYRRLLFWARRDHVGIDKKAVF</sequence>
<protein>
    <submittedName>
        <fullName evidence="1">Uncharacterized protein</fullName>
    </submittedName>
</protein>
<dbReference type="AlphaFoldDB" id="A0A0D2IZW7"/>
<dbReference type="InParanoid" id="A0A0D2IZW7"/>
<proteinExistence type="predicted"/>
<dbReference type="Proteomes" id="UP000032233">
    <property type="component" value="Unassembled WGS sequence"/>
</dbReference>
<evidence type="ECO:0000313" key="2">
    <source>
        <dbReference type="Proteomes" id="UP000032233"/>
    </source>
</evidence>
<gene>
    <name evidence="1" type="ORF">X474_23535</name>
</gene>
<evidence type="ECO:0000313" key="1">
    <source>
        <dbReference type="EMBL" id="KIX11504.1"/>
    </source>
</evidence>
<keyword evidence="2" id="KW-1185">Reference proteome</keyword>
<reference evidence="1 2" key="1">
    <citation type="submission" date="2013-11" db="EMBL/GenBank/DDBJ databases">
        <title>Metagenomic analysis of a methanogenic consortium involved in long chain n-alkane degradation.</title>
        <authorList>
            <person name="Davidova I.A."/>
            <person name="Callaghan A.V."/>
            <person name="Wawrik B."/>
            <person name="Pruitt S."/>
            <person name="Marks C."/>
            <person name="Duncan K.E."/>
            <person name="Suflita J.M."/>
        </authorList>
    </citation>
    <scope>NUCLEOTIDE SEQUENCE [LARGE SCALE GENOMIC DNA]</scope>
    <source>
        <strain evidence="1 2">SPR</strain>
    </source>
</reference>
<organism evidence="1 2">
    <name type="scientific">Dethiosulfatarculus sandiegensis</name>
    <dbReference type="NCBI Taxonomy" id="1429043"/>
    <lineage>
        <taxon>Bacteria</taxon>
        <taxon>Pseudomonadati</taxon>
        <taxon>Thermodesulfobacteriota</taxon>
        <taxon>Desulfarculia</taxon>
        <taxon>Desulfarculales</taxon>
        <taxon>Desulfarculaceae</taxon>
        <taxon>Dethiosulfatarculus</taxon>
    </lineage>
</organism>
<dbReference type="EMBL" id="AZAC01000056">
    <property type="protein sequence ID" value="KIX11504.1"/>
    <property type="molecule type" value="Genomic_DNA"/>
</dbReference>
<accession>A0A0D2IZW7</accession>